<gene>
    <name evidence="1" type="ORF">FC093_06335</name>
</gene>
<reference evidence="1 2" key="1">
    <citation type="submission" date="2019-05" db="EMBL/GenBank/DDBJ databases">
        <title>Panacibacter sp. strain 17mud1-8 Genome sequencing and assembly.</title>
        <authorList>
            <person name="Chhetri G."/>
        </authorList>
    </citation>
    <scope>NUCLEOTIDE SEQUENCE [LARGE SCALE GENOMIC DNA]</scope>
    <source>
        <strain evidence="1 2">17mud1-8</strain>
    </source>
</reference>
<dbReference type="OrthoDB" id="662105at2"/>
<accession>A0A4U3L590</accession>
<evidence type="ECO:0000313" key="1">
    <source>
        <dbReference type="EMBL" id="TKK70361.1"/>
    </source>
</evidence>
<dbReference type="AlphaFoldDB" id="A0A4U3L590"/>
<dbReference type="Proteomes" id="UP000305848">
    <property type="component" value="Unassembled WGS sequence"/>
</dbReference>
<evidence type="ECO:0000313" key="2">
    <source>
        <dbReference type="Proteomes" id="UP000305848"/>
    </source>
</evidence>
<keyword evidence="2" id="KW-1185">Reference proteome</keyword>
<dbReference type="EMBL" id="SZQL01000003">
    <property type="protein sequence ID" value="TKK70361.1"/>
    <property type="molecule type" value="Genomic_DNA"/>
</dbReference>
<proteinExistence type="predicted"/>
<organism evidence="1 2">
    <name type="scientific">Ilyomonas limi</name>
    <dbReference type="NCBI Taxonomy" id="2575867"/>
    <lineage>
        <taxon>Bacteria</taxon>
        <taxon>Pseudomonadati</taxon>
        <taxon>Bacteroidota</taxon>
        <taxon>Chitinophagia</taxon>
        <taxon>Chitinophagales</taxon>
        <taxon>Chitinophagaceae</taxon>
        <taxon>Ilyomonas</taxon>
    </lineage>
</organism>
<sequence>MHLEHNKTDKKDAQWICRYAIEQKPELWEMPDQLYFQSKQLYNTMRQYTEQIKASIISYIA</sequence>
<name>A0A4U3L590_9BACT</name>
<comment type="caution">
    <text evidence="1">The sequence shown here is derived from an EMBL/GenBank/DDBJ whole genome shotgun (WGS) entry which is preliminary data.</text>
</comment>
<protein>
    <submittedName>
        <fullName evidence="1">IS110 family transposase</fullName>
    </submittedName>
</protein>